<keyword evidence="3 6" id="KW-0479">Metal-binding</keyword>
<protein>
    <recommendedName>
        <fullName evidence="6">Ribonuclease VapC</fullName>
        <shortName evidence="6">RNase VapC</shortName>
        <ecNumber evidence="6">3.1.-.-</ecNumber>
    </recommendedName>
    <alternativeName>
        <fullName evidence="6">Toxin VapC</fullName>
    </alternativeName>
</protein>
<evidence type="ECO:0000313" key="9">
    <source>
        <dbReference type="Proteomes" id="UP000197468"/>
    </source>
</evidence>
<dbReference type="SUPFAM" id="SSF88723">
    <property type="entry name" value="PIN domain-like"/>
    <property type="match status" value="1"/>
</dbReference>
<dbReference type="CDD" id="cd09873">
    <property type="entry name" value="PIN_Pae0151-like"/>
    <property type="match status" value="1"/>
</dbReference>
<evidence type="ECO:0000313" key="8">
    <source>
        <dbReference type="EMBL" id="OWQ85269.1"/>
    </source>
</evidence>
<reference evidence="8 9" key="1">
    <citation type="journal article" date="2008" name="Int. J. Syst. Evol. Microbiol.">
        <title>Description of Roseateles aquatilis sp. nov. and Roseateles terrae sp. nov., in the class Betaproteobacteria, and emended description of the genus Roseateles.</title>
        <authorList>
            <person name="Gomila M."/>
            <person name="Bowien B."/>
            <person name="Falsen E."/>
            <person name="Moore E.R."/>
            <person name="Lalucat J."/>
        </authorList>
    </citation>
    <scope>NUCLEOTIDE SEQUENCE [LARGE SCALE GENOMIC DNA]</scope>
    <source>
        <strain evidence="8 9">CCUG 48205</strain>
    </source>
</reference>
<organism evidence="8 9">
    <name type="scientific">Roseateles aquatilis</name>
    <dbReference type="NCBI Taxonomy" id="431061"/>
    <lineage>
        <taxon>Bacteria</taxon>
        <taxon>Pseudomonadati</taxon>
        <taxon>Pseudomonadota</taxon>
        <taxon>Betaproteobacteria</taxon>
        <taxon>Burkholderiales</taxon>
        <taxon>Sphaerotilaceae</taxon>
        <taxon>Roseateles</taxon>
    </lineage>
</organism>
<dbReference type="PANTHER" id="PTHR35901">
    <property type="entry name" value="RIBONUCLEASE VAPC3"/>
    <property type="match status" value="1"/>
</dbReference>
<dbReference type="InterPro" id="IPR029060">
    <property type="entry name" value="PIN-like_dom_sf"/>
</dbReference>
<evidence type="ECO:0000256" key="5">
    <source>
        <dbReference type="ARBA" id="ARBA00022842"/>
    </source>
</evidence>
<evidence type="ECO:0000256" key="3">
    <source>
        <dbReference type="ARBA" id="ARBA00022723"/>
    </source>
</evidence>
<keyword evidence="1 6" id="KW-1277">Toxin-antitoxin system</keyword>
<dbReference type="GO" id="GO:0004540">
    <property type="term" value="F:RNA nuclease activity"/>
    <property type="evidence" value="ECO:0007669"/>
    <property type="project" value="InterPro"/>
</dbReference>
<dbReference type="InterPro" id="IPR044153">
    <property type="entry name" value="PIN_Pae0151-like"/>
</dbReference>
<gene>
    <name evidence="6" type="primary">vapC</name>
    <name evidence="8" type="ORF">CDN99_22270</name>
</gene>
<feature type="binding site" evidence="6">
    <location>
        <position position="107"/>
    </location>
    <ligand>
        <name>Mg(2+)</name>
        <dbReference type="ChEBI" id="CHEBI:18420"/>
    </ligand>
</feature>
<feature type="domain" description="PIN" evidence="7">
    <location>
        <begin position="4"/>
        <end position="132"/>
    </location>
</feature>
<dbReference type="InterPro" id="IPR022907">
    <property type="entry name" value="VapC_family"/>
</dbReference>
<dbReference type="Proteomes" id="UP000197468">
    <property type="component" value="Unassembled WGS sequence"/>
</dbReference>
<dbReference type="PANTHER" id="PTHR35901:SF1">
    <property type="entry name" value="EXONUCLEASE VAPC9"/>
    <property type="match status" value="1"/>
</dbReference>
<dbReference type="OrthoDB" id="9153347at2"/>
<dbReference type="EC" id="3.1.-.-" evidence="6"/>
<dbReference type="RefSeq" id="WP_088387116.1">
    <property type="nucleotide sequence ID" value="NZ_NIOF01000013.1"/>
</dbReference>
<dbReference type="GO" id="GO:0000287">
    <property type="term" value="F:magnesium ion binding"/>
    <property type="evidence" value="ECO:0007669"/>
    <property type="project" value="UniProtKB-UniRule"/>
</dbReference>
<keyword evidence="5 6" id="KW-0460">Magnesium</keyword>
<evidence type="ECO:0000256" key="2">
    <source>
        <dbReference type="ARBA" id="ARBA00022722"/>
    </source>
</evidence>
<name>A0A2D0AM33_9BURK</name>
<evidence type="ECO:0000259" key="7">
    <source>
        <dbReference type="Pfam" id="PF01850"/>
    </source>
</evidence>
<dbReference type="Pfam" id="PF01850">
    <property type="entry name" value="PIN"/>
    <property type="match status" value="1"/>
</dbReference>
<evidence type="ECO:0000256" key="1">
    <source>
        <dbReference type="ARBA" id="ARBA00022649"/>
    </source>
</evidence>
<evidence type="ECO:0000256" key="6">
    <source>
        <dbReference type="HAMAP-Rule" id="MF_00265"/>
    </source>
</evidence>
<comment type="function">
    <text evidence="6">Toxic component of a toxin-antitoxin (TA) system. An RNase.</text>
</comment>
<dbReference type="InterPro" id="IPR051619">
    <property type="entry name" value="TypeII_TA_RNase_PINc/VapC"/>
</dbReference>
<dbReference type="AlphaFoldDB" id="A0A2D0AM33"/>
<evidence type="ECO:0000256" key="4">
    <source>
        <dbReference type="ARBA" id="ARBA00022801"/>
    </source>
</evidence>
<dbReference type="GO" id="GO:0016787">
    <property type="term" value="F:hydrolase activity"/>
    <property type="evidence" value="ECO:0007669"/>
    <property type="project" value="UniProtKB-KW"/>
</dbReference>
<dbReference type="EMBL" id="NIOF01000013">
    <property type="protein sequence ID" value="OWQ85269.1"/>
    <property type="molecule type" value="Genomic_DNA"/>
</dbReference>
<accession>A0A2D0AM33</accession>
<feature type="binding site" evidence="6">
    <location>
        <position position="7"/>
    </location>
    <ligand>
        <name>Mg(2+)</name>
        <dbReference type="ChEBI" id="CHEBI:18420"/>
    </ligand>
</feature>
<proteinExistence type="inferred from homology"/>
<comment type="similarity">
    <text evidence="6">Belongs to the PINc/VapC protein family.</text>
</comment>
<dbReference type="InterPro" id="IPR002716">
    <property type="entry name" value="PIN_dom"/>
</dbReference>
<comment type="caution">
    <text evidence="8">The sequence shown here is derived from an EMBL/GenBank/DDBJ whole genome shotgun (WGS) entry which is preliminary data.</text>
</comment>
<keyword evidence="6" id="KW-0800">Toxin</keyword>
<dbReference type="Gene3D" id="3.40.50.1010">
    <property type="entry name" value="5'-nuclease"/>
    <property type="match status" value="1"/>
</dbReference>
<comment type="cofactor">
    <cofactor evidence="6">
        <name>Mg(2+)</name>
        <dbReference type="ChEBI" id="CHEBI:18420"/>
    </cofactor>
</comment>
<keyword evidence="2 6" id="KW-0540">Nuclease</keyword>
<dbReference type="GO" id="GO:0090729">
    <property type="term" value="F:toxin activity"/>
    <property type="evidence" value="ECO:0007669"/>
    <property type="project" value="UniProtKB-KW"/>
</dbReference>
<keyword evidence="9" id="KW-1185">Reference proteome</keyword>
<keyword evidence="4 6" id="KW-0378">Hydrolase</keyword>
<sequence length="140" mass="15336">MTTIVVDASAALGWMVLSTDSEAVHQYSSRLADAALSNGAQLIAPYVFNAECAHAMLKRSRAEAWPRNRIEAYAELIDLYEVGLDDDILPLPEHVDWAVQHHVQGYDALYLALAIERGAKLATTDRGLRAAAERAGVELF</sequence>
<dbReference type="HAMAP" id="MF_00265">
    <property type="entry name" value="VapC_Nob1"/>
    <property type="match status" value="1"/>
</dbReference>